<dbReference type="EMBL" id="CANL01000031">
    <property type="protein sequence ID" value="CCM64360.1"/>
    <property type="molecule type" value="Genomic_DNA"/>
</dbReference>
<dbReference type="AlphaFoldDB" id="R4Z130"/>
<evidence type="ECO:0000313" key="3">
    <source>
        <dbReference type="Proteomes" id="UP000018291"/>
    </source>
</evidence>
<gene>
    <name evidence="2" type="ORF">BN381_370011</name>
</gene>
<evidence type="ECO:0000256" key="1">
    <source>
        <dbReference type="SAM" id="MobiDB-lite"/>
    </source>
</evidence>
<dbReference type="Proteomes" id="UP000018291">
    <property type="component" value="Unassembled WGS sequence"/>
</dbReference>
<dbReference type="STRING" id="1229780.BN381_370011"/>
<feature type="region of interest" description="Disordered" evidence="1">
    <location>
        <begin position="1"/>
        <end position="28"/>
    </location>
</feature>
<dbReference type="HOGENOM" id="CLU_2567496_0_0_11"/>
<reference evidence="2 3" key="1">
    <citation type="journal article" date="2013" name="ISME J.">
        <title>Metabolic model for the filamentous 'Candidatus Microthrix parvicella' based on genomic and metagenomic analyses.</title>
        <authorList>
            <person name="Jon McIlroy S."/>
            <person name="Kristiansen R."/>
            <person name="Albertsen M."/>
            <person name="Michael Karst S."/>
            <person name="Rossetti S."/>
            <person name="Lund Nielsen J."/>
            <person name="Tandoi V."/>
            <person name="James Seviour R."/>
            <person name="Nielsen P.H."/>
        </authorList>
    </citation>
    <scope>NUCLEOTIDE SEQUENCE [LARGE SCALE GENOMIC DNA]</scope>
    <source>
        <strain evidence="2 3">RN1</strain>
    </source>
</reference>
<comment type="caution">
    <text evidence="2">The sequence shown here is derived from an EMBL/GenBank/DDBJ whole genome shotgun (WGS) entry which is preliminary data.</text>
</comment>
<evidence type="ECO:0000313" key="2">
    <source>
        <dbReference type="EMBL" id="CCM64360.1"/>
    </source>
</evidence>
<proteinExistence type="predicted"/>
<organism evidence="2 3">
    <name type="scientific">Candidatus Neomicrothrix parvicella RN1</name>
    <dbReference type="NCBI Taxonomy" id="1229780"/>
    <lineage>
        <taxon>Bacteria</taxon>
        <taxon>Bacillati</taxon>
        <taxon>Actinomycetota</taxon>
        <taxon>Acidimicrobiia</taxon>
        <taxon>Acidimicrobiales</taxon>
        <taxon>Microthrixaceae</taxon>
        <taxon>Candidatus Neomicrothrix</taxon>
    </lineage>
</organism>
<protein>
    <submittedName>
        <fullName evidence="2">Uncharacterized protein</fullName>
    </submittedName>
</protein>
<keyword evidence="3" id="KW-1185">Reference proteome</keyword>
<sequence length="81" mass="9126">MFSSSFALQKQDRRPLEGSFAKNRKSAGDLVSSAEMTQLLCRFFSFFLEQLKENKKTERACLVAVTPNPGLRPRGRVTADD</sequence>
<name>R4Z130_9ACTN</name>
<accession>R4Z130</accession>